<proteinExistence type="predicted"/>
<gene>
    <name evidence="1" type="ORF">CGI_10007388</name>
</gene>
<dbReference type="HOGENOM" id="CLU_1251727_0_0_1"/>
<dbReference type="EMBL" id="JH819093">
    <property type="protein sequence ID" value="EKC19864.1"/>
    <property type="molecule type" value="Genomic_DNA"/>
</dbReference>
<accession>K1PLY5</accession>
<dbReference type="AlphaFoldDB" id="K1PLY5"/>
<reference evidence="1" key="1">
    <citation type="journal article" date="2012" name="Nature">
        <title>The oyster genome reveals stress adaptation and complexity of shell formation.</title>
        <authorList>
            <person name="Zhang G."/>
            <person name="Fang X."/>
            <person name="Guo X."/>
            <person name="Li L."/>
            <person name="Luo R."/>
            <person name="Xu F."/>
            <person name="Yang P."/>
            <person name="Zhang L."/>
            <person name="Wang X."/>
            <person name="Qi H."/>
            <person name="Xiong Z."/>
            <person name="Que H."/>
            <person name="Xie Y."/>
            <person name="Holland P.W."/>
            <person name="Paps J."/>
            <person name="Zhu Y."/>
            <person name="Wu F."/>
            <person name="Chen Y."/>
            <person name="Wang J."/>
            <person name="Peng C."/>
            <person name="Meng J."/>
            <person name="Yang L."/>
            <person name="Liu J."/>
            <person name="Wen B."/>
            <person name="Zhang N."/>
            <person name="Huang Z."/>
            <person name="Zhu Q."/>
            <person name="Feng Y."/>
            <person name="Mount A."/>
            <person name="Hedgecock D."/>
            <person name="Xu Z."/>
            <person name="Liu Y."/>
            <person name="Domazet-Loso T."/>
            <person name="Du Y."/>
            <person name="Sun X."/>
            <person name="Zhang S."/>
            <person name="Liu B."/>
            <person name="Cheng P."/>
            <person name="Jiang X."/>
            <person name="Li J."/>
            <person name="Fan D."/>
            <person name="Wang W."/>
            <person name="Fu W."/>
            <person name="Wang T."/>
            <person name="Wang B."/>
            <person name="Zhang J."/>
            <person name="Peng Z."/>
            <person name="Li Y."/>
            <person name="Li N."/>
            <person name="Wang J."/>
            <person name="Chen M."/>
            <person name="He Y."/>
            <person name="Tan F."/>
            <person name="Song X."/>
            <person name="Zheng Q."/>
            <person name="Huang R."/>
            <person name="Yang H."/>
            <person name="Du X."/>
            <person name="Chen L."/>
            <person name="Yang M."/>
            <person name="Gaffney P.M."/>
            <person name="Wang S."/>
            <person name="Luo L."/>
            <person name="She Z."/>
            <person name="Ming Y."/>
            <person name="Huang W."/>
            <person name="Zhang S."/>
            <person name="Huang B."/>
            <person name="Zhang Y."/>
            <person name="Qu T."/>
            <person name="Ni P."/>
            <person name="Miao G."/>
            <person name="Wang J."/>
            <person name="Wang Q."/>
            <person name="Steinberg C.E."/>
            <person name="Wang H."/>
            <person name="Li N."/>
            <person name="Qian L."/>
            <person name="Zhang G."/>
            <person name="Li Y."/>
            <person name="Yang H."/>
            <person name="Liu X."/>
            <person name="Wang J."/>
            <person name="Yin Y."/>
            <person name="Wang J."/>
        </authorList>
    </citation>
    <scope>NUCLEOTIDE SEQUENCE [LARGE SCALE GENOMIC DNA]</scope>
    <source>
        <strain evidence="1">05x7-T-G4-1.051#20</strain>
    </source>
</reference>
<organism evidence="1">
    <name type="scientific">Magallana gigas</name>
    <name type="common">Pacific oyster</name>
    <name type="synonym">Crassostrea gigas</name>
    <dbReference type="NCBI Taxonomy" id="29159"/>
    <lineage>
        <taxon>Eukaryota</taxon>
        <taxon>Metazoa</taxon>
        <taxon>Spiralia</taxon>
        <taxon>Lophotrochozoa</taxon>
        <taxon>Mollusca</taxon>
        <taxon>Bivalvia</taxon>
        <taxon>Autobranchia</taxon>
        <taxon>Pteriomorphia</taxon>
        <taxon>Ostreida</taxon>
        <taxon>Ostreoidea</taxon>
        <taxon>Ostreidae</taxon>
        <taxon>Magallana</taxon>
    </lineage>
</organism>
<protein>
    <submittedName>
        <fullName evidence="1">Uncharacterized protein</fullName>
    </submittedName>
</protein>
<sequence>MYTFPAAAYGESCDNDHKKNVLEHYIYPDMYIVDLGRHYEVLQQEHHHHEHHKPPHHHHTSTMEHLVKEMDDLNDACVLDIVYFVEAHVCNGLEFVQSVAIGNTVLNPRAGLCTDGTHSQSEALVLNTCHADSPATWKSGYNVMQNCDRIPRYTPIATFLFGMYSMDGSSLSGMAVQVCGHGPLIFEVQTGLNHSGRENPYNYYTVEGMSQIIMAVVCSLE</sequence>
<evidence type="ECO:0000313" key="1">
    <source>
        <dbReference type="EMBL" id="EKC19864.1"/>
    </source>
</evidence>
<name>K1PLY5_MAGGI</name>
<dbReference type="InParanoid" id="K1PLY5"/>